<dbReference type="InterPro" id="IPR006037">
    <property type="entry name" value="RCK_C"/>
</dbReference>
<feature type="compositionally biased region" description="Polar residues" evidence="1">
    <location>
        <begin position="317"/>
        <end position="330"/>
    </location>
</feature>
<evidence type="ECO:0000313" key="3">
    <source>
        <dbReference type="EMBL" id="GAA4649348.1"/>
    </source>
</evidence>
<evidence type="ECO:0000313" key="4">
    <source>
        <dbReference type="Proteomes" id="UP001500604"/>
    </source>
</evidence>
<reference evidence="4" key="1">
    <citation type="journal article" date="2019" name="Int. J. Syst. Evol. Microbiol.">
        <title>The Global Catalogue of Microorganisms (GCM) 10K type strain sequencing project: providing services to taxonomists for standard genome sequencing and annotation.</title>
        <authorList>
            <consortium name="The Broad Institute Genomics Platform"/>
            <consortium name="The Broad Institute Genome Sequencing Center for Infectious Disease"/>
            <person name="Wu L."/>
            <person name="Ma J."/>
        </authorList>
    </citation>
    <scope>NUCLEOTIDE SEQUENCE [LARGE SCALE GENOMIC DNA]</scope>
    <source>
        <strain evidence="4">JCM 17805</strain>
    </source>
</reference>
<dbReference type="RefSeq" id="WP_345195158.1">
    <property type="nucleotide sequence ID" value="NZ_BAABFL010000131.1"/>
</dbReference>
<sequence>MANAELNTPIPSANVVSIMGKSAVVGESRLEYLIQQAHSIGHYREMSTNADDTVRRVATLFDVVLAESAMSPSVKTLLEQLQIPLLKAALIDGVAFSRESHPARKLLNELGRAGIQCRGDVASPDPLHRLVEKAVAAIQDQFVIDTSVFEQVLIDFNTRFVLEQQRQQRLLRRQQQTTEAQQRADSAKELIRNHLDTVLNGLLLPEHVLDFMHGSWGHYLFIVYLKEGDGSDAWQRGLKTLDYLIATLRLTQQERREKVLPKLFAVIRQSLDSIGFDKCAIDEQLQRLTRFYKEQPNIPVTKAAQESDKDKCEEHSGTSAESKASSDNQNAIERTIDTRKQRMQVGKQVDQFKPGLWVTLLERNGEQIRAKLSAVLRSDDRYVFVNQQGDRVKELSRTELIRAICSGFVQLMKTGA</sequence>
<accession>A0ABP8UZJ7</accession>
<protein>
    <recommendedName>
        <fullName evidence="2">RCK C-terminal domain-containing protein</fullName>
    </recommendedName>
</protein>
<dbReference type="PROSITE" id="PS51202">
    <property type="entry name" value="RCK_C"/>
    <property type="match status" value="1"/>
</dbReference>
<dbReference type="InterPro" id="IPR012434">
    <property type="entry name" value="DUF1631"/>
</dbReference>
<dbReference type="Pfam" id="PF07793">
    <property type="entry name" value="DUF1631"/>
    <property type="match status" value="1"/>
</dbReference>
<proteinExistence type="predicted"/>
<keyword evidence="4" id="KW-1185">Reference proteome</keyword>
<feature type="compositionally biased region" description="Basic and acidic residues" evidence="1">
    <location>
        <begin position="305"/>
        <end position="316"/>
    </location>
</feature>
<feature type="domain" description="RCK C-terminal" evidence="2">
    <location>
        <begin position="318"/>
        <end position="401"/>
    </location>
</feature>
<dbReference type="EMBL" id="BAABFL010000131">
    <property type="protein sequence ID" value="GAA4649348.1"/>
    <property type="molecule type" value="Genomic_DNA"/>
</dbReference>
<name>A0ABP8UZJ7_9GAMM</name>
<feature type="region of interest" description="Disordered" evidence="1">
    <location>
        <begin position="299"/>
        <end position="330"/>
    </location>
</feature>
<evidence type="ECO:0000259" key="2">
    <source>
        <dbReference type="PROSITE" id="PS51202"/>
    </source>
</evidence>
<evidence type="ECO:0000256" key="1">
    <source>
        <dbReference type="SAM" id="MobiDB-lite"/>
    </source>
</evidence>
<comment type="caution">
    <text evidence="3">The sequence shown here is derived from an EMBL/GenBank/DDBJ whole genome shotgun (WGS) entry which is preliminary data.</text>
</comment>
<dbReference type="Proteomes" id="UP001500604">
    <property type="component" value="Unassembled WGS sequence"/>
</dbReference>
<gene>
    <name evidence="3" type="ORF">GCM10023116_16220</name>
</gene>
<organism evidence="3 4">
    <name type="scientific">Kistimonas scapharcae</name>
    <dbReference type="NCBI Taxonomy" id="1036133"/>
    <lineage>
        <taxon>Bacteria</taxon>
        <taxon>Pseudomonadati</taxon>
        <taxon>Pseudomonadota</taxon>
        <taxon>Gammaproteobacteria</taxon>
        <taxon>Oceanospirillales</taxon>
        <taxon>Endozoicomonadaceae</taxon>
        <taxon>Kistimonas</taxon>
    </lineage>
</organism>